<accession>A0A2N0B560</accession>
<dbReference type="Pfam" id="PF22751">
    <property type="entry name" value="DUF488-N3a"/>
    <property type="match status" value="1"/>
</dbReference>
<protein>
    <recommendedName>
        <fullName evidence="1">DUF488 domain-containing protein</fullName>
    </recommendedName>
</protein>
<organism evidence="2">
    <name type="scientific">Leptospira ellisii</name>
    <dbReference type="NCBI Taxonomy" id="2023197"/>
    <lineage>
        <taxon>Bacteria</taxon>
        <taxon>Pseudomonadati</taxon>
        <taxon>Spirochaetota</taxon>
        <taxon>Spirochaetia</taxon>
        <taxon>Leptospirales</taxon>
        <taxon>Leptospiraceae</taxon>
        <taxon>Leptospira</taxon>
    </lineage>
</organism>
<dbReference type="InterPro" id="IPR054495">
    <property type="entry name" value="DUF488-N3a"/>
</dbReference>
<proteinExistence type="predicted"/>
<feature type="domain" description="DUF488" evidence="1">
    <location>
        <begin position="46"/>
        <end position="105"/>
    </location>
</feature>
<evidence type="ECO:0000259" key="1">
    <source>
        <dbReference type="Pfam" id="PF22751"/>
    </source>
</evidence>
<dbReference type="OrthoDB" id="7351206at2"/>
<reference evidence="2" key="1">
    <citation type="submission" date="2017-07" db="EMBL/GenBank/DDBJ databases">
        <title>Leptospira spp. isolated from tropical soils.</title>
        <authorList>
            <person name="Thibeaux R."/>
            <person name="Iraola G."/>
            <person name="Ferres I."/>
            <person name="Bierque E."/>
            <person name="Girault D."/>
            <person name="Soupe-Gilbert M.-E."/>
            <person name="Picardeau M."/>
            <person name="Goarant C."/>
        </authorList>
    </citation>
    <scope>NUCLEOTIDE SEQUENCE [LARGE SCALE GENOMIC DNA]</scope>
    <source>
        <strain evidence="2">ATI7-C-A5</strain>
    </source>
</reference>
<sequence length="127" mass="14833">MKIYTSYFSNVRNLPEGIVPVSIARYAKYWGGLKYFPLAPDSDTLKMKIPEYTKRFNEKLFKLDAVEVLEQLKELSQGKDLALLCYEKPGDFCHRRLVAEWLERKTGIEVPEFSQVKKEETNQPNLL</sequence>
<accession>A0A2N0BG76</accession>
<name>A0A2N0BG76_9LEPT</name>
<comment type="caution">
    <text evidence="2">The sequence shown here is derived from an EMBL/GenBank/DDBJ whole genome shotgun (WGS) entry which is preliminary data.</text>
</comment>
<gene>
    <name evidence="2" type="ORF">CH379_17260</name>
</gene>
<dbReference type="AlphaFoldDB" id="A0A2N0BG76"/>
<dbReference type="EMBL" id="NPEF01000231">
    <property type="protein sequence ID" value="PJZ91685.1"/>
    <property type="molecule type" value="Genomic_DNA"/>
</dbReference>
<evidence type="ECO:0000313" key="2">
    <source>
        <dbReference type="EMBL" id="PJZ91685.1"/>
    </source>
</evidence>